<evidence type="ECO:0000313" key="2">
    <source>
        <dbReference type="EMBL" id="MCX2982423.1"/>
    </source>
</evidence>
<keyword evidence="3" id="KW-1185">Reference proteome</keyword>
<protein>
    <submittedName>
        <fullName evidence="2">Uncharacterized protein</fullName>
    </submittedName>
</protein>
<evidence type="ECO:0000256" key="1">
    <source>
        <dbReference type="SAM" id="SignalP"/>
    </source>
</evidence>
<dbReference type="EMBL" id="SHNN01000003">
    <property type="protein sequence ID" value="MCX2982423.1"/>
    <property type="molecule type" value="Genomic_DNA"/>
</dbReference>
<gene>
    <name evidence="2" type="ORF">EYC98_16285</name>
</gene>
<dbReference type="RefSeq" id="WP_279246446.1">
    <property type="nucleotide sequence ID" value="NZ_SHNN01000003.1"/>
</dbReference>
<comment type="caution">
    <text evidence="2">The sequence shown here is derived from an EMBL/GenBank/DDBJ whole genome shotgun (WGS) entry which is preliminary data.</text>
</comment>
<organism evidence="2 3">
    <name type="scientific">Candidatus Litorirhabdus singularis</name>
    <dbReference type="NCBI Taxonomy" id="2518993"/>
    <lineage>
        <taxon>Bacteria</taxon>
        <taxon>Pseudomonadati</taxon>
        <taxon>Pseudomonadota</taxon>
        <taxon>Gammaproteobacteria</taxon>
        <taxon>Cellvibrionales</taxon>
        <taxon>Halieaceae</taxon>
        <taxon>Candidatus Litorirhabdus</taxon>
    </lineage>
</organism>
<feature type="chain" id="PRO_5046350263" evidence="1">
    <location>
        <begin position="23"/>
        <end position="311"/>
    </location>
</feature>
<reference evidence="2" key="1">
    <citation type="submission" date="2019-02" db="EMBL/GenBank/DDBJ databases">
        <authorList>
            <person name="Li S.-H."/>
        </authorList>
    </citation>
    <scope>NUCLEOTIDE SEQUENCE</scope>
    <source>
        <strain evidence="2">IMCC14734</strain>
    </source>
</reference>
<evidence type="ECO:0000313" key="3">
    <source>
        <dbReference type="Proteomes" id="UP001143362"/>
    </source>
</evidence>
<sequence>MPTLFRYCLQLVALIISSLLLADTADSELPPMTWEVLEFERKSTWGDARSRLSLSRIPAAELSAVLQQPGSRSYLQPNPEERVQELKVEATVGTKNQVSLQLLMHPETQALYQRSRFSIGRKDRRFKFFRYAEDGLTRLRKDPADKKEAKLPQQQWSRSSSTEVNYSEELQHTAVTSPFALFVILSRLTSEQLAQQPVLLVNTDTNVYKVTLSPQPTVQLDVKYNLTRTGQAAQRRKETVDATPVKLLVAPTALASNKPDFELMGLSGEITVFVDSLDHTPLRVAGIAPRVGAAHLDIANAVLVERQEPSD</sequence>
<name>A0ABT3TJC9_9GAMM</name>
<keyword evidence="1" id="KW-0732">Signal</keyword>
<accession>A0ABT3TJC9</accession>
<proteinExistence type="predicted"/>
<feature type="signal peptide" evidence="1">
    <location>
        <begin position="1"/>
        <end position="22"/>
    </location>
</feature>
<dbReference type="Proteomes" id="UP001143362">
    <property type="component" value="Unassembled WGS sequence"/>
</dbReference>